<dbReference type="Pfam" id="PF00561">
    <property type="entry name" value="Abhydrolase_1"/>
    <property type="match status" value="1"/>
</dbReference>
<dbReference type="Proteomes" id="UP000306102">
    <property type="component" value="Unassembled WGS sequence"/>
</dbReference>
<dbReference type="AlphaFoldDB" id="A0A4S4DMN0"/>
<dbReference type="InterPro" id="IPR029058">
    <property type="entry name" value="AB_hydrolase_fold"/>
</dbReference>
<dbReference type="EMBL" id="SDRB02010801">
    <property type="protein sequence ID" value="THG04219.1"/>
    <property type="molecule type" value="Genomic_DNA"/>
</dbReference>
<dbReference type="STRING" id="542762.A0A4S4DMN0"/>
<dbReference type="GO" id="GO:0016787">
    <property type="term" value="F:hydrolase activity"/>
    <property type="evidence" value="ECO:0007669"/>
    <property type="project" value="UniProtKB-ARBA"/>
</dbReference>
<organism evidence="2 3">
    <name type="scientific">Camellia sinensis var. sinensis</name>
    <name type="common">China tea</name>
    <dbReference type="NCBI Taxonomy" id="542762"/>
    <lineage>
        <taxon>Eukaryota</taxon>
        <taxon>Viridiplantae</taxon>
        <taxon>Streptophyta</taxon>
        <taxon>Embryophyta</taxon>
        <taxon>Tracheophyta</taxon>
        <taxon>Spermatophyta</taxon>
        <taxon>Magnoliopsida</taxon>
        <taxon>eudicotyledons</taxon>
        <taxon>Gunneridae</taxon>
        <taxon>Pentapetalae</taxon>
        <taxon>asterids</taxon>
        <taxon>Ericales</taxon>
        <taxon>Theaceae</taxon>
        <taxon>Camellia</taxon>
    </lineage>
</organism>
<evidence type="ECO:0000313" key="2">
    <source>
        <dbReference type="EMBL" id="THG04219.1"/>
    </source>
</evidence>
<gene>
    <name evidence="2" type="ORF">TEA_024479</name>
</gene>
<protein>
    <recommendedName>
        <fullName evidence="1">AB hydrolase-1 domain-containing protein</fullName>
    </recommendedName>
</protein>
<dbReference type="PANTHER" id="PTHR43689:SF14">
    <property type="entry name" value="LYSOPHOSPHOLIPASE BODYGUARD 4-RELATED"/>
    <property type="match status" value="1"/>
</dbReference>
<sequence length="595" mass="68319">MLCWIGGGSGYGCVNHGSNGNVPENSFKNYGDGGNAAIDEFMKYREKSNVDKFNGYGKGGSDWKIGFETYGVNNTFADYDKKKGVLFARYLNENSDEWQCQISIDEWSWGRWSTTNGIIRTHRIVRNFIMFWKAEIHKWDVAEYTSVDLYGFSTVYALLPTSAYGCQLCNWSDLNINYKLNDRFVDQFTEGNTTPSCYCHRNREEERRRSNYDREGEVSETLYGIGRRNVFREMGFSRKWNGLKENGGGGGMLRRRNRWSDCGCESCVSWMNSNGDYMRRLLHVVVKESSTATFGDDCRGDKPMENVIFLHGFISSSAFWTETVFPNLSEPTKRNYRFFTVDLLGFGRSPKPRDCLYTLRDHLEMIEKSVIHPFQLGSFHLVAHSMGCVIALALAAKYSKSVKSITLIAPPYFPSPENDASLTALRRLADRKLWPPLLFGSAVMSWYEHLGRCVCFLVCRNHRTWEWILKLLTRRRDLHFTVINMTRHTHHSAWHTMHNVICGGAKLMDKYLEALEDSKVNIHVIQGSQDQVVPLECSNNIKMKVPDAEVSIVENADHTNVILHREKDFTQDLEQIWASTADSRRGEQCFGQGQP</sequence>
<dbReference type="SUPFAM" id="SSF53474">
    <property type="entry name" value="alpha/beta-Hydrolases"/>
    <property type="match status" value="1"/>
</dbReference>
<dbReference type="InterPro" id="IPR000073">
    <property type="entry name" value="AB_hydrolase_1"/>
</dbReference>
<comment type="caution">
    <text evidence="2">The sequence shown here is derived from an EMBL/GenBank/DDBJ whole genome shotgun (WGS) entry which is preliminary data.</text>
</comment>
<name>A0A4S4DMN0_CAMSN</name>
<evidence type="ECO:0000313" key="3">
    <source>
        <dbReference type="Proteomes" id="UP000306102"/>
    </source>
</evidence>
<dbReference type="PANTHER" id="PTHR43689">
    <property type="entry name" value="HYDROLASE"/>
    <property type="match status" value="1"/>
</dbReference>
<keyword evidence="3" id="KW-1185">Reference proteome</keyword>
<accession>A0A4S4DMN0</accession>
<proteinExistence type="predicted"/>
<reference evidence="2 3" key="1">
    <citation type="journal article" date="2018" name="Proc. Natl. Acad. Sci. U.S.A.">
        <title>Draft genome sequence of Camellia sinensis var. sinensis provides insights into the evolution of the tea genome and tea quality.</title>
        <authorList>
            <person name="Wei C."/>
            <person name="Yang H."/>
            <person name="Wang S."/>
            <person name="Zhao J."/>
            <person name="Liu C."/>
            <person name="Gao L."/>
            <person name="Xia E."/>
            <person name="Lu Y."/>
            <person name="Tai Y."/>
            <person name="She G."/>
            <person name="Sun J."/>
            <person name="Cao H."/>
            <person name="Tong W."/>
            <person name="Gao Q."/>
            <person name="Li Y."/>
            <person name="Deng W."/>
            <person name="Jiang X."/>
            <person name="Wang W."/>
            <person name="Chen Q."/>
            <person name="Zhang S."/>
            <person name="Li H."/>
            <person name="Wu J."/>
            <person name="Wang P."/>
            <person name="Li P."/>
            <person name="Shi C."/>
            <person name="Zheng F."/>
            <person name="Jian J."/>
            <person name="Huang B."/>
            <person name="Shan D."/>
            <person name="Shi M."/>
            <person name="Fang C."/>
            <person name="Yue Y."/>
            <person name="Li F."/>
            <person name="Li D."/>
            <person name="Wei S."/>
            <person name="Han B."/>
            <person name="Jiang C."/>
            <person name="Yin Y."/>
            <person name="Xia T."/>
            <person name="Zhang Z."/>
            <person name="Bennetzen J.L."/>
            <person name="Zhao S."/>
            <person name="Wan X."/>
        </authorList>
    </citation>
    <scope>NUCLEOTIDE SEQUENCE [LARGE SCALE GENOMIC DNA]</scope>
    <source>
        <strain evidence="3">cv. Shuchazao</strain>
        <tissue evidence="2">Leaf</tissue>
    </source>
</reference>
<evidence type="ECO:0000259" key="1">
    <source>
        <dbReference type="Pfam" id="PF00561"/>
    </source>
</evidence>
<feature type="domain" description="AB hydrolase-1" evidence="1">
    <location>
        <begin position="307"/>
        <end position="424"/>
    </location>
</feature>
<dbReference type="Gene3D" id="3.40.50.1820">
    <property type="entry name" value="alpha/beta hydrolase"/>
    <property type="match status" value="1"/>
</dbReference>